<reference evidence="2" key="2">
    <citation type="submission" date="2022-10" db="EMBL/GenBank/DDBJ databases">
        <authorList>
            <person name="Trinh H.N."/>
        </authorList>
    </citation>
    <scope>NUCLEOTIDE SEQUENCE</scope>
    <source>
        <strain evidence="2">RN2-1</strain>
    </source>
</reference>
<feature type="domain" description="Rv2525c-like glycoside hydrolase-like" evidence="1">
    <location>
        <begin position="26"/>
        <end position="147"/>
    </location>
</feature>
<dbReference type="EMBL" id="JAPDNT010000035">
    <property type="protein sequence ID" value="MCW3477341.1"/>
    <property type="molecule type" value="Genomic_DNA"/>
</dbReference>
<proteinExistence type="predicted"/>
<dbReference type="RefSeq" id="WP_264716283.1">
    <property type="nucleotide sequence ID" value="NZ_JAPDNT010000035.1"/>
</dbReference>
<evidence type="ECO:0000313" key="2">
    <source>
        <dbReference type="EMBL" id="MCW3477341.1"/>
    </source>
</evidence>
<organism evidence="2 3">
    <name type="scientific">Limobrevibacterium gyesilva</name>
    <dbReference type="NCBI Taxonomy" id="2991712"/>
    <lineage>
        <taxon>Bacteria</taxon>
        <taxon>Pseudomonadati</taxon>
        <taxon>Pseudomonadota</taxon>
        <taxon>Alphaproteobacteria</taxon>
        <taxon>Acetobacterales</taxon>
        <taxon>Acetobacteraceae</taxon>
        <taxon>Limobrevibacterium</taxon>
    </lineage>
</organism>
<accession>A0AA41YRE8</accession>
<dbReference type="Pfam" id="PF08924">
    <property type="entry name" value="Rv2525c_GlyHyd-like"/>
    <property type="match status" value="1"/>
</dbReference>
<gene>
    <name evidence="2" type="ORF">OL599_22490</name>
</gene>
<dbReference type="SUPFAM" id="SSF51445">
    <property type="entry name" value="(Trans)glycosidases"/>
    <property type="match status" value="1"/>
</dbReference>
<comment type="caution">
    <text evidence="2">The sequence shown here is derived from an EMBL/GenBank/DDBJ whole genome shotgun (WGS) entry which is preliminary data.</text>
</comment>
<dbReference type="Gene3D" id="3.20.20.80">
    <property type="entry name" value="Glycosidases"/>
    <property type="match status" value="1"/>
</dbReference>
<dbReference type="AlphaFoldDB" id="A0AA41YRE8"/>
<dbReference type="InterPro" id="IPR017853">
    <property type="entry name" value="GH"/>
</dbReference>
<dbReference type="InterPro" id="IPR015020">
    <property type="entry name" value="Rv2525c-like_Glyco_Hydro-like"/>
</dbReference>
<evidence type="ECO:0000259" key="1">
    <source>
        <dbReference type="Pfam" id="PF08924"/>
    </source>
</evidence>
<sequence>MPGFPGFDTSEFPGNAEMAWLRANTNLRWCGYYLGPAPSHASTSWMGTRAALQAAGWGIAPVYVGQQIAGPGRHNVSASQGTIDGNDAAALMRREGFPAGSCVYLDLEDGPPFSAPRTNYVAAWVDAVAAAGLQAGVYCSHGFAEDVHALRPDARVWAFKVETAAEHPFPGVNFPDLHPAGCGYTGAFIWQLGQNCRLNLQTTPLRAPLVDLDTALTPDPGAP</sequence>
<name>A0AA41YRE8_9PROT</name>
<dbReference type="Proteomes" id="UP001165679">
    <property type="component" value="Unassembled WGS sequence"/>
</dbReference>
<keyword evidence="3" id="KW-1185">Reference proteome</keyword>
<reference evidence="2" key="1">
    <citation type="submission" date="2022-09" db="EMBL/GenBank/DDBJ databases">
        <title>Rhodovastum sp. nov. RN2-1 isolated from soil in Seongnam, South Korea.</title>
        <authorList>
            <person name="Le N.T."/>
        </authorList>
    </citation>
    <scope>NUCLEOTIDE SEQUENCE</scope>
    <source>
        <strain evidence="2">RN2-1</strain>
    </source>
</reference>
<protein>
    <submittedName>
        <fullName evidence="2">DUF1906 domain-containing protein</fullName>
    </submittedName>
</protein>
<evidence type="ECO:0000313" key="3">
    <source>
        <dbReference type="Proteomes" id="UP001165679"/>
    </source>
</evidence>